<feature type="compositionally biased region" description="Low complexity" evidence="2">
    <location>
        <begin position="512"/>
        <end position="521"/>
    </location>
</feature>
<dbReference type="EMBL" id="SMZT01000001">
    <property type="protein sequence ID" value="TDL46678.1"/>
    <property type="molecule type" value="Genomic_DNA"/>
</dbReference>
<dbReference type="Pfam" id="PF01844">
    <property type="entry name" value="HNH"/>
    <property type="match status" value="1"/>
</dbReference>
<feature type="region of interest" description="Disordered" evidence="2">
    <location>
        <begin position="305"/>
        <end position="332"/>
    </location>
</feature>
<evidence type="ECO:0000313" key="4">
    <source>
        <dbReference type="EMBL" id="TDL46678.1"/>
    </source>
</evidence>
<dbReference type="InterPro" id="IPR003870">
    <property type="entry name" value="DUF222"/>
</dbReference>
<dbReference type="GO" id="GO:0008270">
    <property type="term" value="F:zinc ion binding"/>
    <property type="evidence" value="ECO:0007669"/>
    <property type="project" value="InterPro"/>
</dbReference>
<dbReference type="Gene3D" id="1.10.30.50">
    <property type="match status" value="1"/>
</dbReference>
<evidence type="ECO:0000256" key="1">
    <source>
        <dbReference type="ARBA" id="ARBA00023450"/>
    </source>
</evidence>
<reference evidence="4 5" key="1">
    <citation type="submission" date="2019-03" db="EMBL/GenBank/DDBJ databases">
        <title>Genome Sequencing and Assembly of Various Microbes Isolated from Partially Reclaimed Soil and Acid Mine Drainage (AMD) Site.</title>
        <authorList>
            <person name="Steinbock B."/>
            <person name="Bechtold R."/>
            <person name="Sevigny J.L."/>
            <person name="Thomas D."/>
            <person name="Cuthill L.R."/>
            <person name="Aveiro Johannsen E.J."/>
            <person name="Thomas K."/>
            <person name="Ghosh A."/>
        </authorList>
    </citation>
    <scope>NUCLEOTIDE SEQUENCE [LARGE SCALE GENOMIC DNA]</scope>
    <source>
        <strain evidence="4 5">S-A3</strain>
    </source>
</reference>
<dbReference type="SMART" id="SM00507">
    <property type="entry name" value="HNHc"/>
    <property type="match status" value="1"/>
</dbReference>
<dbReference type="Pfam" id="PF02720">
    <property type="entry name" value="DUF222"/>
    <property type="match status" value="1"/>
</dbReference>
<comment type="similarity">
    <text evidence="1">Belongs to the Rv1128c/1148c/1588c/1702c/1945/3466 family.</text>
</comment>
<dbReference type="AlphaFoldDB" id="A0A4R5YNK0"/>
<dbReference type="GO" id="GO:0004519">
    <property type="term" value="F:endonuclease activity"/>
    <property type="evidence" value="ECO:0007669"/>
    <property type="project" value="UniProtKB-KW"/>
</dbReference>
<feature type="compositionally biased region" description="Gly residues" evidence="2">
    <location>
        <begin position="522"/>
        <end position="531"/>
    </location>
</feature>
<keyword evidence="4" id="KW-0255">Endonuclease</keyword>
<protein>
    <submittedName>
        <fullName evidence="4">HNH endonuclease</fullName>
    </submittedName>
</protein>
<name>A0A4R5YNK0_KOCRO</name>
<dbReference type="InterPro" id="IPR002711">
    <property type="entry name" value="HNH"/>
</dbReference>
<evidence type="ECO:0000259" key="3">
    <source>
        <dbReference type="SMART" id="SM00507"/>
    </source>
</evidence>
<keyword evidence="4" id="KW-0378">Hydrolase</keyword>
<dbReference type="RefSeq" id="WP_133408945.1">
    <property type="nucleotide sequence ID" value="NZ_SMZT01000001.1"/>
</dbReference>
<evidence type="ECO:0000313" key="5">
    <source>
        <dbReference type="Proteomes" id="UP000295163"/>
    </source>
</evidence>
<sequence>MTATAQRRTRTSVAGEESPARPVLAEVAGPGPRSAEVHDTAAQDAPERAAEVRAAQGRDAPGRAAEVRAAAAGLVEAAAAEARAVGAQVRCIHRLWLAGQAARTAARFQAMAQAQAEIAADGFLRPDPLSPLAEAEHQLLVDVAAEVGPALRLPAGTARRRVEDAVLLAEMLPEVLTALEEGRIGRPQAAVLLEQWRELITQAPAWAPGRCDPPPVAAVGRLITELLDRAPHTTAAQLRATARTRRAVLVAGAEERARRAARRTRAVWVEPAADGTAWLHALLEAPVALAVHDRLEGLARLLGQDVPDPAHPVQPGRPRRPGPQEQEEAVPRSVSELRADVLADLLLDGVLPEEPGFPRGVRGRVSVLVPVSVLTCAGTAGGESAGGGVPVLSGYGPISAEVARQLAAGAGAWHRVLTHPVTGVVLDHDRTVYAVPRDLRRLVELRDGTCRFPGCRRRSETCDLDHTVSWAQGGPTAEHNLAALCRHHHRVKHRHGHLGAWSVRRITPGPHDGTAPGADGSPPGGAAGGTAGHAAVLEWTSPGGLVHRTAPEHTAARTAPEHTVAGTAPDRRSAPATGRPPGNPPFVGPAADPPPDGLRPDDLPPGDPPPF</sequence>
<gene>
    <name evidence="4" type="ORF">E2R59_01295</name>
</gene>
<feature type="region of interest" description="Disordered" evidence="2">
    <location>
        <begin position="503"/>
        <end position="531"/>
    </location>
</feature>
<dbReference type="Proteomes" id="UP000295163">
    <property type="component" value="Unassembled WGS sequence"/>
</dbReference>
<dbReference type="CDD" id="cd00085">
    <property type="entry name" value="HNHc"/>
    <property type="match status" value="1"/>
</dbReference>
<evidence type="ECO:0000256" key="2">
    <source>
        <dbReference type="SAM" id="MobiDB-lite"/>
    </source>
</evidence>
<accession>A0A4R5YNK0</accession>
<proteinExistence type="inferred from homology"/>
<feature type="domain" description="HNH nuclease" evidence="3">
    <location>
        <begin position="438"/>
        <end position="490"/>
    </location>
</feature>
<feature type="region of interest" description="Disordered" evidence="2">
    <location>
        <begin position="1"/>
        <end position="49"/>
    </location>
</feature>
<dbReference type="GeneID" id="64346029"/>
<organism evidence="4 5">
    <name type="scientific">Kocuria rosea</name>
    <name type="common">Deinococcus erythromyxa</name>
    <name type="synonym">Micrococcus rubens</name>
    <dbReference type="NCBI Taxonomy" id="1275"/>
    <lineage>
        <taxon>Bacteria</taxon>
        <taxon>Bacillati</taxon>
        <taxon>Actinomycetota</taxon>
        <taxon>Actinomycetes</taxon>
        <taxon>Micrococcales</taxon>
        <taxon>Micrococcaceae</taxon>
        <taxon>Kocuria</taxon>
    </lineage>
</organism>
<dbReference type="GO" id="GO:0003676">
    <property type="term" value="F:nucleic acid binding"/>
    <property type="evidence" value="ECO:0007669"/>
    <property type="project" value="InterPro"/>
</dbReference>
<comment type="caution">
    <text evidence="4">The sequence shown here is derived from an EMBL/GenBank/DDBJ whole genome shotgun (WGS) entry which is preliminary data.</text>
</comment>
<feature type="region of interest" description="Disordered" evidence="2">
    <location>
        <begin position="555"/>
        <end position="611"/>
    </location>
</feature>
<keyword evidence="4" id="KW-0540">Nuclease</keyword>
<feature type="compositionally biased region" description="Basic and acidic residues" evidence="2">
    <location>
        <begin position="35"/>
        <end position="49"/>
    </location>
</feature>
<feature type="compositionally biased region" description="Pro residues" evidence="2">
    <location>
        <begin position="581"/>
        <end position="611"/>
    </location>
</feature>
<dbReference type="InterPro" id="IPR003615">
    <property type="entry name" value="HNH_nuc"/>
</dbReference>